<sequence>MVLRWLAKLGWLVGLLFGLFMVMVAITGYFMGIDHSDNGEIGLAVALFVLFGSLSGISIWRLAASDKRKRYQRGYQFSQPNSDVFAHQPVLPLSYPSLPSYPHPQSPFPANPPSQPDLWQVAPAQPQTPPPAPIIATVAQTPDHITATRSTNHWLPTGIPYVTAPSSVLGSPADLDRDTSSTRPTRVREAVRETIAIEGPIEQQQLVARVAARFGVVEPSPKQRIAVLSQVPETLTRATPFGVFVWPSDIEPANWIGFRFTSPGITRPLDTISGEEIVNTITHLAAGRGHTFDDLVWATLNQFAHQRTTAAEARIEACLELAVRRGRLVRGGDGRYRAR</sequence>
<dbReference type="EMBL" id="BMMW01000002">
    <property type="protein sequence ID" value="GGK46065.1"/>
    <property type="molecule type" value="Genomic_DNA"/>
</dbReference>
<dbReference type="AlphaFoldDB" id="A0A917QEJ5"/>
<protein>
    <submittedName>
        <fullName evidence="2">Uncharacterized protein</fullName>
    </submittedName>
</protein>
<comment type="caution">
    <text evidence="2">The sequence shown here is derived from an EMBL/GenBank/DDBJ whole genome shotgun (WGS) entry which is preliminary data.</text>
</comment>
<evidence type="ECO:0000256" key="1">
    <source>
        <dbReference type="SAM" id="Phobius"/>
    </source>
</evidence>
<feature type="transmembrane region" description="Helical" evidence="1">
    <location>
        <begin position="43"/>
        <end position="63"/>
    </location>
</feature>
<evidence type="ECO:0000313" key="3">
    <source>
        <dbReference type="Proteomes" id="UP000612956"/>
    </source>
</evidence>
<dbReference type="RefSeq" id="WP_188828370.1">
    <property type="nucleotide sequence ID" value="NZ_BMMW01000002.1"/>
</dbReference>
<proteinExistence type="predicted"/>
<evidence type="ECO:0000313" key="2">
    <source>
        <dbReference type="EMBL" id="GGK46065.1"/>
    </source>
</evidence>
<reference evidence="2" key="2">
    <citation type="submission" date="2020-09" db="EMBL/GenBank/DDBJ databases">
        <authorList>
            <person name="Sun Q."/>
            <person name="Zhou Y."/>
        </authorList>
    </citation>
    <scope>NUCLEOTIDE SEQUENCE</scope>
    <source>
        <strain evidence="2">CGMCC 4.7278</strain>
    </source>
</reference>
<keyword evidence="1" id="KW-0812">Transmembrane</keyword>
<keyword evidence="1" id="KW-1133">Transmembrane helix</keyword>
<name>A0A917QEJ5_9NOCA</name>
<keyword evidence="1" id="KW-0472">Membrane</keyword>
<accession>A0A917QEJ5</accession>
<feature type="transmembrane region" description="Helical" evidence="1">
    <location>
        <begin position="12"/>
        <end position="31"/>
    </location>
</feature>
<keyword evidence="3" id="KW-1185">Reference proteome</keyword>
<organism evidence="2 3">
    <name type="scientific">Nocardia camponoti</name>
    <dbReference type="NCBI Taxonomy" id="1616106"/>
    <lineage>
        <taxon>Bacteria</taxon>
        <taxon>Bacillati</taxon>
        <taxon>Actinomycetota</taxon>
        <taxon>Actinomycetes</taxon>
        <taxon>Mycobacteriales</taxon>
        <taxon>Nocardiaceae</taxon>
        <taxon>Nocardia</taxon>
    </lineage>
</organism>
<gene>
    <name evidence="2" type="ORF">GCM10011591_16880</name>
</gene>
<reference evidence="2" key="1">
    <citation type="journal article" date="2014" name="Int. J. Syst. Evol. Microbiol.">
        <title>Complete genome sequence of Corynebacterium casei LMG S-19264T (=DSM 44701T), isolated from a smear-ripened cheese.</title>
        <authorList>
            <consortium name="US DOE Joint Genome Institute (JGI-PGF)"/>
            <person name="Walter F."/>
            <person name="Albersmeier A."/>
            <person name="Kalinowski J."/>
            <person name="Ruckert C."/>
        </authorList>
    </citation>
    <scope>NUCLEOTIDE SEQUENCE</scope>
    <source>
        <strain evidence="2">CGMCC 4.7278</strain>
    </source>
</reference>
<dbReference type="Proteomes" id="UP000612956">
    <property type="component" value="Unassembled WGS sequence"/>
</dbReference>